<organism evidence="8 9">
    <name type="scientific">Dipteronia dyeriana</name>
    <dbReference type="NCBI Taxonomy" id="168575"/>
    <lineage>
        <taxon>Eukaryota</taxon>
        <taxon>Viridiplantae</taxon>
        <taxon>Streptophyta</taxon>
        <taxon>Embryophyta</taxon>
        <taxon>Tracheophyta</taxon>
        <taxon>Spermatophyta</taxon>
        <taxon>Magnoliopsida</taxon>
        <taxon>eudicotyledons</taxon>
        <taxon>Gunneridae</taxon>
        <taxon>Pentapetalae</taxon>
        <taxon>rosids</taxon>
        <taxon>malvids</taxon>
        <taxon>Sapindales</taxon>
        <taxon>Sapindaceae</taxon>
        <taxon>Hippocastanoideae</taxon>
        <taxon>Acereae</taxon>
        <taxon>Dipteronia</taxon>
    </lineage>
</organism>
<evidence type="ECO:0000256" key="3">
    <source>
        <dbReference type="ARBA" id="ARBA00009361"/>
    </source>
</evidence>
<comment type="function">
    <text evidence="1">Probable ATPase of unknown function. Its presence in a non-photosynthetic plant (Epifagus virginiana) and experiments in tobacco indicate that it has an essential function which is probably not related to photosynthesis.</text>
</comment>
<accession>A0AAD9TXM9</accession>
<dbReference type="InterPro" id="IPR056777">
    <property type="entry name" value="Ycf2_N"/>
</dbReference>
<evidence type="ECO:0000313" key="9">
    <source>
        <dbReference type="Proteomes" id="UP001280121"/>
    </source>
</evidence>
<dbReference type="AlphaFoldDB" id="A0AAD9TXM9"/>
<keyword evidence="9" id="KW-1185">Reference proteome</keyword>
<sequence>MIELRKLIDRYPTSERNSFWLKNLFLVALEQLGDSLEEIRGSAFGGNMLWGGGPADGVKSIRYKMKDLNTNLIDIIDLISLIPNPINRITFSRHLSHTIFLNMFLDTKPKGFLIDDIDIDDSDDIDVSDDIDRDLDTELELLTMMNALIINMM</sequence>
<evidence type="ECO:0000259" key="7">
    <source>
        <dbReference type="Pfam" id="PF05695"/>
    </source>
</evidence>
<dbReference type="PANTHER" id="PTHR33078">
    <property type="entry name" value="PROTEIN YCF2-RELATED"/>
    <property type="match status" value="1"/>
</dbReference>
<keyword evidence="4" id="KW-0934">Plastid</keyword>
<evidence type="ECO:0000256" key="4">
    <source>
        <dbReference type="ARBA" id="ARBA00022640"/>
    </source>
</evidence>
<evidence type="ECO:0000256" key="2">
    <source>
        <dbReference type="ARBA" id="ARBA00004474"/>
    </source>
</evidence>
<evidence type="ECO:0000256" key="5">
    <source>
        <dbReference type="ARBA" id="ARBA00022741"/>
    </source>
</evidence>
<evidence type="ECO:0000313" key="8">
    <source>
        <dbReference type="EMBL" id="KAK2643630.1"/>
    </source>
</evidence>
<name>A0AAD9TXM9_9ROSI</name>
<keyword evidence="5" id="KW-0547">Nucleotide-binding</keyword>
<dbReference type="PANTHER" id="PTHR33078:SF100">
    <property type="entry name" value="PROTEIN YCF2"/>
    <property type="match status" value="1"/>
</dbReference>
<keyword evidence="6" id="KW-0067">ATP-binding</keyword>
<reference evidence="8" key="1">
    <citation type="journal article" date="2023" name="Plant J.">
        <title>Genome sequences and population genomics provide insights into the demographic history, inbreeding, and mutation load of two 'living fossil' tree species of Dipteronia.</title>
        <authorList>
            <person name="Feng Y."/>
            <person name="Comes H.P."/>
            <person name="Chen J."/>
            <person name="Zhu S."/>
            <person name="Lu R."/>
            <person name="Zhang X."/>
            <person name="Li P."/>
            <person name="Qiu J."/>
            <person name="Olsen K.M."/>
            <person name="Qiu Y."/>
        </authorList>
    </citation>
    <scope>NUCLEOTIDE SEQUENCE</scope>
    <source>
        <strain evidence="8">KIB01</strain>
    </source>
</reference>
<comment type="similarity">
    <text evidence="3">Belongs to the Ycf2 family.</text>
</comment>
<proteinExistence type="inferred from homology"/>
<comment type="caution">
    <text evidence="8">The sequence shown here is derived from an EMBL/GenBank/DDBJ whole genome shotgun (WGS) entry which is preliminary data.</text>
</comment>
<comment type="subcellular location">
    <subcellularLocation>
        <location evidence="2">Plastid</location>
    </subcellularLocation>
</comment>
<evidence type="ECO:0000256" key="1">
    <source>
        <dbReference type="ARBA" id="ARBA00002329"/>
    </source>
</evidence>
<dbReference type="Pfam" id="PF05695">
    <property type="entry name" value="Ycf2"/>
    <property type="match status" value="1"/>
</dbReference>
<dbReference type="EMBL" id="JANJYI010000007">
    <property type="protein sequence ID" value="KAK2643630.1"/>
    <property type="molecule type" value="Genomic_DNA"/>
</dbReference>
<protein>
    <recommendedName>
        <fullName evidence="7">Ycf2 N-terminal domain-containing protein</fullName>
    </recommendedName>
</protein>
<dbReference type="GO" id="GO:0009536">
    <property type="term" value="C:plastid"/>
    <property type="evidence" value="ECO:0007669"/>
    <property type="project" value="UniProtKB-SubCell"/>
</dbReference>
<gene>
    <name evidence="8" type="ORF">Ddye_025393</name>
</gene>
<dbReference type="Proteomes" id="UP001280121">
    <property type="component" value="Unassembled WGS sequence"/>
</dbReference>
<feature type="domain" description="Ycf2 N-terminal" evidence="7">
    <location>
        <begin position="1"/>
        <end position="97"/>
    </location>
</feature>
<evidence type="ECO:0000256" key="6">
    <source>
        <dbReference type="ARBA" id="ARBA00022840"/>
    </source>
</evidence>
<dbReference type="GO" id="GO:0005524">
    <property type="term" value="F:ATP binding"/>
    <property type="evidence" value="ECO:0007669"/>
    <property type="project" value="UniProtKB-KW"/>
</dbReference>